<proteinExistence type="inferred from homology"/>
<dbReference type="InterPro" id="IPR050097">
    <property type="entry name" value="Ferredoxin-NADP_redctase_2"/>
</dbReference>
<evidence type="ECO:0000256" key="3">
    <source>
        <dbReference type="ARBA" id="ARBA00023002"/>
    </source>
</evidence>
<protein>
    <submittedName>
        <fullName evidence="6">Thioredoxin reductase</fullName>
    </submittedName>
</protein>
<comment type="similarity">
    <text evidence="1">Belongs to the class-II pyridine nucleotide-disulfide oxidoreductase family.</text>
</comment>
<dbReference type="InterPro" id="IPR036188">
    <property type="entry name" value="FAD/NAD-bd_sf"/>
</dbReference>
<evidence type="ECO:0000256" key="4">
    <source>
        <dbReference type="SAM" id="SignalP"/>
    </source>
</evidence>
<dbReference type="GO" id="GO:0097237">
    <property type="term" value="P:cellular response to toxic substance"/>
    <property type="evidence" value="ECO:0007669"/>
    <property type="project" value="UniProtKB-ARBA"/>
</dbReference>
<keyword evidence="4" id="KW-0732">Signal</keyword>
<dbReference type="GO" id="GO:0016491">
    <property type="term" value="F:oxidoreductase activity"/>
    <property type="evidence" value="ECO:0007669"/>
    <property type="project" value="UniProtKB-KW"/>
</dbReference>
<keyword evidence="3" id="KW-0560">Oxidoreductase</keyword>
<dbReference type="PRINTS" id="PR00469">
    <property type="entry name" value="PNDRDTASEII"/>
</dbReference>
<dbReference type="Proteomes" id="UP000266188">
    <property type="component" value="Unassembled WGS sequence"/>
</dbReference>
<dbReference type="AlphaFoldDB" id="A0A3A2ZGM0"/>
<keyword evidence="2" id="KW-0285">Flavoprotein</keyword>
<feature type="signal peptide" evidence="4">
    <location>
        <begin position="1"/>
        <end position="22"/>
    </location>
</feature>
<evidence type="ECO:0000259" key="5">
    <source>
        <dbReference type="Pfam" id="PF07992"/>
    </source>
</evidence>
<accession>A0A3A2ZGM0</accession>
<keyword evidence="7" id="KW-1185">Reference proteome</keyword>
<dbReference type="EMBL" id="MVGC01000183">
    <property type="protein sequence ID" value="RJE22146.1"/>
    <property type="molecule type" value="Genomic_DNA"/>
</dbReference>
<evidence type="ECO:0000256" key="1">
    <source>
        <dbReference type="ARBA" id="ARBA00009333"/>
    </source>
</evidence>
<dbReference type="Gene3D" id="3.50.50.60">
    <property type="entry name" value="FAD/NAD(P)-binding domain"/>
    <property type="match status" value="2"/>
</dbReference>
<dbReference type="InterPro" id="IPR023753">
    <property type="entry name" value="FAD/NAD-binding_dom"/>
</dbReference>
<dbReference type="SUPFAM" id="SSF51905">
    <property type="entry name" value="FAD/NAD(P)-binding domain"/>
    <property type="match status" value="1"/>
</dbReference>
<organism evidence="6 7">
    <name type="scientific">Aspergillus sclerotialis</name>
    <dbReference type="NCBI Taxonomy" id="2070753"/>
    <lineage>
        <taxon>Eukaryota</taxon>
        <taxon>Fungi</taxon>
        <taxon>Dikarya</taxon>
        <taxon>Ascomycota</taxon>
        <taxon>Pezizomycotina</taxon>
        <taxon>Eurotiomycetes</taxon>
        <taxon>Eurotiomycetidae</taxon>
        <taxon>Eurotiales</taxon>
        <taxon>Aspergillaceae</taxon>
        <taxon>Aspergillus</taxon>
        <taxon>Aspergillus subgen. Polypaecilum</taxon>
    </lineage>
</organism>
<dbReference type="PRINTS" id="PR00368">
    <property type="entry name" value="FADPNR"/>
</dbReference>
<dbReference type="STRING" id="2070753.A0A3A2ZGM0"/>
<dbReference type="PANTHER" id="PTHR48105">
    <property type="entry name" value="THIOREDOXIN REDUCTASE 1-RELATED-RELATED"/>
    <property type="match status" value="1"/>
</dbReference>
<evidence type="ECO:0000313" key="7">
    <source>
        <dbReference type="Proteomes" id="UP000266188"/>
    </source>
</evidence>
<gene>
    <name evidence="6" type="ORF">PHISCL_05499</name>
</gene>
<evidence type="ECO:0000256" key="2">
    <source>
        <dbReference type="ARBA" id="ARBA00022630"/>
    </source>
</evidence>
<feature type="domain" description="FAD/NAD(P)-binding" evidence="5">
    <location>
        <begin position="30"/>
        <end position="171"/>
    </location>
</feature>
<reference evidence="7" key="1">
    <citation type="submission" date="2017-02" db="EMBL/GenBank/DDBJ databases">
        <authorList>
            <person name="Tafer H."/>
            <person name="Lopandic K."/>
        </authorList>
    </citation>
    <scope>NUCLEOTIDE SEQUENCE [LARGE SCALE GENOMIC DNA]</scope>
    <source>
        <strain evidence="7">CBS 366.77</strain>
    </source>
</reference>
<dbReference type="Pfam" id="PF07992">
    <property type="entry name" value="Pyr_redox_2"/>
    <property type="match status" value="1"/>
</dbReference>
<name>A0A3A2ZGM0_9EURO</name>
<evidence type="ECO:0000313" key="6">
    <source>
        <dbReference type="EMBL" id="RJE22146.1"/>
    </source>
</evidence>
<dbReference type="OrthoDB" id="4570620at2759"/>
<sequence>MARITSIAFATILFNFLAVALAKAIPQVSHDVIIVGGGPAGLSALSGLSRVKRKAIMFDSQEYRNAPTRNMHDVIGNDGTPPAVFRGLAREQISKYKTATMVNATVQSVTPVHDEGYFRVTADGKEYTGRSVILGTGLVDILPSTPGMTDAWGKGMYWCPWCDGYEHRDQPLGILGPLRDAYSSVIEVRHLNTDVVIYANGTENDEEKAVLNKKYPGWDKVLEAYNVTINNASITSIERLRNGSVANDPKEDLQFDQFRIHFADNSTAVRNALFLNAPTVQRSHIPSQLGLGMADKKIVVGSKFNTTLPGVYAIGDANNDGSTNVPHAMYSGKGAAVKIHVALAHEESAAAISKRGLEKGAWRSIGDDLEALWKRAQSV</sequence>
<feature type="chain" id="PRO_5017204463" evidence="4">
    <location>
        <begin position="23"/>
        <end position="379"/>
    </location>
</feature>
<comment type="caution">
    <text evidence="6">The sequence shown here is derived from an EMBL/GenBank/DDBJ whole genome shotgun (WGS) entry which is preliminary data.</text>
</comment>